<evidence type="ECO:0000256" key="12">
    <source>
        <dbReference type="ARBA" id="ARBA00070218"/>
    </source>
</evidence>
<feature type="binding site" evidence="15">
    <location>
        <begin position="373"/>
        <end position="375"/>
    </location>
    <ligand>
        <name>substrate</name>
    </ligand>
</feature>
<dbReference type="PANTHER" id="PTHR45955:SF1">
    <property type="entry name" value="PHOSPHOACETYLGLUCOSAMINE MUTASE"/>
    <property type="match status" value="1"/>
</dbReference>
<dbReference type="SUPFAM" id="SSF53738">
    <property type="entry name" value="Phosphoglucomutase, first 3 domains"/>
    <property type="match status" value="3"/>
</dbReference>
<sequence length="506" mass="55910">MDQLEKASQKSMLHPKPKGLMLQYGTAGFRTTAKHLDHVMFRMGLLATLRSRKTKSTIGVMVTASHNPEEDNGLKLIDPMGEMVTPSWEGYATQLANAEQEVLCSALKDIIEKETINMSETASVFVGRDTRPSSQRLSQAVLDGVSCLGGQIQDYGLVTTPQLHYMVRCRNTHGCYGTDTLQGYYQKLSQAFIELTKNARNHTDDQKRLLVDGANGIGALKVRELEACLQSELQMVLFNDGSNGKLNYLCGADYVKVQQKPPQGQLEYSPWCERCCSFDGDADRIVYYYNDSDGSFHLLDGDKIATLISTYLKELLTQAGLNLQIAVVQTAYANGSSTQYLEDIMKVTVSCTKTGVKHLHHAAQKFDIGVYFEANGHGTALFSEKAEKEIQQLVKDPNVSDEKKHAAKLLENTINLINQVADRRMIDTADAERRAVTPAGLQDSIDALVKKYTKARAFVRPSGTEDLVRVYAEAETQESADVLAHEVSLAVYHMAGGVGEKPKPLK</sequence>
<dbReference type="InterPro" id="IPR049022">
    <property type="entry name" value="AMG1_III"/>
</dbReference>
<dbReference type="FunFam" id="3.40.120.10:FF:000015">
    <property type="entry name" value="Phosphoacetylglucosamine mutase"/>
    <property type="match status" value="1"/>
</dbReference>
<dbReference type="PANTHER" id="PTHR45955">
    <property type="entry name" value="PHOSPHOACETYLGLUCOSAMINE MUTASE"/>
    <property type="match status" value="1"/>
</dbReference>
<evidence type="ECO:0000256" key="8">
    <source>
        <dbReference type="ARBA" id="ARBA00022990"/>
    </source>
</evidence>
<dbReference type="InterPro" id="IPR016066">
    <property type="entry name" value="A-D-PHexomutase_CS"/>
</dbReference>
<evidence type="ECO:0000256" key="4">
    <source>
        <dbReference type="ARBA" id="ARBA00012731"/>
    </source>
</evidence>
<evidence type="ECO:0000256" key="1">
    <source>
        <dbReference type="ARBA" id="ARBA00000558"/>
    </source>
</evidence>
<dbReference type="FunFam" id="3.30.310.50:FF:000003">
    <property type="entry name" value="Phosphoacetylglucosamine mutase"/>
    <property type="match status" value="1"/>
</dbReference>
<evidence type="ECO:0000256" key="14">
    <source>
        <dbReference type="PIRSR" id="PIRSR016408-1"/>
    </source>
</evidence>
<feature type="binding site" evidence="16">
    <location>
        <position position="283"/>
    </location>
    <ligand>
        <name>Mg(2+)</name>
        <dbReference type="ChEBI" id="CHEBI:18420"/>
    </ligand>
</feature>
<comment type="function">
    <text evidence="11 13">Catalyzes the conversion of GlcNAc-6-P into GlcNAc-1-P during the synthesis of uridine diphosphate/UDP-GlcNAc, a sugar nucleotide critical to multiple glycosylation pathways including protein N- and O-glycosylation.</text>
</comment>
<reference evidence="21 22" key="1">
    <citation type="submission" date="2020-10" db="EMBL/GenBank/DDBJ databases">
        <title>Pygocentrus nattereri (red-bellied piranha) genome, fPygNat1, primary haplotype.</title>
        <authorList>
            <person name="Myers G."/>
            <person name="Meyer A."/>
            <person name="Karagic N."/>
            <person name="Pippel M."/>
            <person name="Winkler S."/>
            <person name="Tracey A."/>
            <person name="Wood J."/>
            <person name="Formenti G."/>
            <person name="Howe K."/>
            <person name="Fedrigo O."/>
            <person name="Jarvis E.D."/>
        </authorList>
    </citation>
    <scope>NUCLEOTIDE SEQUENCE [LARGE SCALE GENOMIC DNA]</scope>
</reference>
<dbReference type="FunFam" id="3.40.120.10:FF:000013">
    <property type="entry name" value="Phosphoacetylglucosamine mutase"/>
    <property type="match status" value="1"/>
</dbReference>
<feature type="binding site" evidence="16">
    <location>
        <position position="279"/>
    </location>
    <ligand>
        <name>Mg(2+)</name>
        <dbReference type="ChEBI" id="CHEBI:18420"/>
    </ligand>
</feature>
<evidence type="ECO:0000256" key="5">
    <source>
        <dbReference type="ARBA" id="ARBA00022553"/>
    </source>
</evidence>
<dbReference type="GeneTree" id="ENSGT00390000000509"/>
<keyword evidence="22" id="KW-1185">Reference proteome</keyword>
<feature type="domain" description="Phosphoacetylglucosamine mutase AMG1" evidence="19">
    <location>
        <begin position="300"/>
        <end position="421"/>
    </location>
</feature>
<feature type="binding site" description="via phosphate group" evidence="16">
    <location>
        <position position="65"/>
    </location>
    <ligand>
        <name>Mg(2+)</name>
        <dbReference type="ChEBI" id="CHEBI:18420"/>
    </ligand>
</feature>
<keyword evidence="8" id="KW-0007">Acetylation</keyword>
<dbReference type="CDD" id="cd03086">
    <property type="entry name" value="PGM3"/>
    <property type="match status" value="1"/>
</dbReference>
<feature type="domain" description="Alpha-D-phosphohexomutase alpha/beta/alpha" evidence="18">
    <location>
        <begin position="114"/>
        <end position="172"/>
    </location>
</feature>
<dbReference type="GO" id="GO:0005975">
    <property type="term" value="P:carbohydrate metabolic process"/>
    <property type="evidence" value="ECO:0007669"/>
    <property type="project" value="InterPro"/>
</dbReference>
<keyword evidence="9 13" id="KW-0413">Isomerase</keyword>
<dbReference type="Pfam" id="PF02878">
    <property type="entry name" value="PGM_PMM_I"/>
    <property type="match status" value="2"/>
</dbReference>
<proteinExistence type="inferred from homology"/>
<protein>
    <recommendedName>
        <fullName evidence="12 13">Phosphoacetylglucosamine mutase</fullName>
        <shortName evidence="13">PAGM</shortName>
        <ecNumber evidence="4 13">5.4.2.3</ecNumber>
    </recommendedName>
    <alternativeName>
        <fullName evidence="13">Acetylglucosamine phosphomutase</fullName>
    </alternativeName>
    <alternativeName>
        <fullName evidence="13">N-acetylglucosamine-phosphate mutase</fullName>
    </alternativeName>
</protein>
<dbReference type="Proteomes" id="UP001501920">
    <property type="component" value="Chromosome 1"/>
</dbReference>
<dbReference type="PROSITE" id="PS00710">
    <property type="entry name" value="PGM_PMM"/>
    <property type="match status" value="1"/>
</dbReference>
<reference evidence="21" key="3">
    <citation type="submission" date="2025-09" db="UniProtKB">
        <authorList>
            <consortium name="Ensembl"/>
        </authorList>
    </citation>
    <scope>IDENTIFICATION</scope>
</reference>
<dbReference type="Pfam" id="PF21404">
    <property type="entry name" value="AMG1_III"/>
    <property type="match status" value="1"/>
</dbReference>
<dbReference type="Gene3D" id="3.30.310.50">
    <property type="entry name" value="Alpha-D-phosphohexomutase, C-terminal domain"/>
    <property type="match status" value="1"/>
</dbReference>
<evidence type="ECO:0000259" key="20">
    <source>
        <dbReference type="Pfam" id="PF21405"/>
    </source>
</evidence>
<feature type="binding site" evidence="15">
    <location>
        <begin position="460"/>
        <end position="464"/>
    </location>
    <ligand>
        <name>substrate</name>
    </ligand>
</feature>
<comment type="catalytic activity">
    <reaction evidence="1 13">
        <text>N-acetyl-alpha-D-glucosamine 1-phosphate = N-acetyl-D-glucosamine 6-phosphate</text>
        <dbReference type="Rhea" id="RHEA:23804"/>
        <dbReference type="ChEBI" id="CHEBI:57513"/>
        <dbReference type="ChEBI" id="CHEBI:57776"/>
        <dbReference type="EC" id="5.4.2.3"/>
    </reaction>
</comment>
<feature type="domain" description="Alpha-D-phosphohexomutase alpha/beta/alpha" evidence="18">
    <location>
        <begin position="52"/>
        <end position="89"/>
    </location>
</feature>
<dbReference type="GO" id="GO:0000287">
    <property type="term" value="F:magnesium ion binding"/>
    <property type="evidence" value="ECO:0007669"/>
    <property type="project" value="InterPro"/>
</dbReference>
<dbReference type="Gene3D" id="3.40.120.10">
    <property type="entry name" value="Alpha-D-Glucose-1,6-Bisphosphate, subunit A, domain 3"/>
    <property type="match status" value="2"/>
</dbReference>
<feature type="domain" description="Alpha-D-phosphohexomutase C-terminal" evidence="17">
    <location>
        <begin position="422"/>
        <end position="488"/>
    </location>
</feature>
<comment type="similarity">
    <text evidence="3 13">Belongs to the phosphohexose mutase family.</text>
</comment>
<evidence type="ECO:0000256" key="16">
    <source>
        <dbReference type="PIRSR" id="PIRSR016408-3"/>
    </source>
</evidence>
<feature type="active site" description="Phosphoserine intermediate" evidence="14">
    <location>
        <position position="65"/>
    </location>
</feature>
<dbReference type="GO" id="GO:0030097">
    <property type="term" value="P:hemopoiesis"/>
    <property type="evidence" value="ECO:0007669"/>
    <property type="project" value="TreeGrafter"/>
</dbReference>
<evidence type="ECO:0000256" key="13">
    <source>
        <dbReference type="PIRNR" id="PIRNR016408"/>
    </source>
</evidence>
<evidence type="ECO:0000313" key="21">
    <source>
        <dbReference type="Ensembl" id="ENSPNAP00000068136.1"/>
    </source>
</evidence>
<dbReference type="InterPro" id="IPR005844">
    <property type="entry name" value="A-D-PHexomutase_a/b/a-I"/>
</dbReference>
<evidence type="ECO:0000256" key="10">
    <source>
        <dbReference type="ARBA" id="ARBA00023277"/>
    </source>
</evidence>
<dbReference type="SUPFAM" id="SSF55957">
    <property type="entry name" value="Phosphoglucomutase, C-terminal domain"/>
    <property type="match status" value="1"/>
</dbReference>
<dbReference type="AlphaFoldDB" id="A0AAR2L182"/>
<evidence type="ECO:0000256" key="7">
    <source>
        <dbReference type="ARBA" id="ARBA00022842"/>
    </source>
</evidence>
<feature type="binding site" evidence="16">
    <location>
        <position position="281"/>
    </location>
    <ligand>
        <name>Mg(2+)</name>
        <dbReference type="ChEBI" id="CHEBI:18420"/>
    </ligand>
</feature>
<evidence type="ECO:0000256" key="9">
    <source>
        <dbReference type="ARBA" id="ARBA00023235"/>
    </source>
</evidence>
<keyword evidence="6 13" id="KW-0479">Metal-binding</keyword>
<evidence type="ECO:0000259" key="17">
    <source>
        <dbReference type="Pfam" id="PF00408"/>
    </source>
</evidence>
<organism evidence="21 22">
    <name type="scientific">Pygocentrus nattereri</name>
    <name type="common">Red-bellied piranha</name>
    <dbReference type="NCBI Taxonomy" id="42514"/>
    <lineage>
        <taxon>Eukaryota</taxon>
        <taxon>Metazoa</taxon>
        <taxon>Chordata</taxon>
        <taxon>Craniata</taxon>
        <taxon>Vertebrata</taxon>
        <taxon>Euteleostomi</taxon>
        <taxon>Actinopterygii</taxon>
        <taxon>Neopterygii</taxon>
        <taxon>Teleostei</taxon>
        <taxon>Ostariophysi</taxon>
        <taxon>Characiformes</taxon>
        <taxon>Characoidei</taxon>
        <taxon>Pygocentrus</taxon>
    </lineage>
</organism>
<comment type="cofactor">
    <cofactor evidence="13 16">
        <name>Mg(2+)</name>
        <dbReference type="ChEBI" id="CHEBI:18420"/>
    </cofactor>
    <text evidence="13 16">Binds 1 Mg(2+) ion per subunit.</text>
</comment>
<comment type="pathway">
    <text evidence="2 13">Nucleotide-sugar biosynthesis; UDP-N-acetyl-alpha-D-glucosamine biosynthesis; N-acetyl-alpha-D-glucosamine 1-phosphate from alpha-D-glucosamine 6-phosphate (route I): step 2/2.</text>
</comment>
<evidence type="ECO:0000256" key="2">
    <source>
        <dbReference type="ARBA" id="ARBA00004865"/>
    </source>
</evidence>
<evidence type="ECO:0000256" key="6">
    <source>
        <dbReference type="ARBA" id="ARBA00022723"/>
    </source>
</evidence>
<keyword evidence="10" id="KW-0119">Carbohydrate metabolism</keyword>
<keyword evidence="7 13" id="KW-0460">Magnesium</keyword>
<evidence type="ECO:0000259" key="19">
    <source>
        <dbReference type="Pfam" id="PF21404"/>
    </source>
</evidence>
<feature type="binding site" evidence="15">
    <location>
        <position position="469"/>
    </location>
    <ligand>
        <name>substrate</name>
    </ligand>
</feature>
<dbReference type="GO" id="GO:0006048">
    <property type="term" value="P:UDP-N-acetylglucosamine biosynthetic process"/>
    <property type="evidence" value="ECO:0007669"/>
    <property type="project" value="UniProtKB-UniRule"/>
</dbReference>
<dbReference type="InterPro" id="IPR049023">
    <property type="entry name" value="AMG1_II"/>
</dbReference>
<keyword evidence="5" id="KW-0597">Phosphoprotein</keyword>
<accession>A0AAR2L182</accession>
<dbReference type="InterPro" id="IPR016055">
    <property type="entry name" value="A-D-PHexomutase_a/b/a-I/II/III"/>
</dbReference>
<dbReference type="InterPro" id="IPR016657">
    <property type="entry name" value="PAGM"/>
</dbReference>
<dbReference type="InterPro" id="IPR005843">
    <property type="entry name" value="A-D-PHexomutase_C"/>
</dbReference>
<gene>
    <name evidence="21" type="primary">PGM3</name>
</gene>
<dbReference type="GO" id="GO:0004610">
    <property type="term" value="F:phosphoacetylglucosamine mutase activity"/>
    <property type="evidence" value="ECO:0007669"/>
    <property type="project" value="UniProtKB-UniRule"/>
</dbReference>
<evidence type="ECO:0000256" key="15">
    <source>
        <dbReference type="PIRSR" id="PIRSR016408-2"/>
    </source>
</evidence>
<dbReference type="Pfam" id="PF21405">
    <property type="entry name" value="AMG1_II"/>
    <property type="match status" value="1"/>
</dbReference>
<name>A0AAR2L182_PYGNA</name>
<evidence type="ECO:0000313" key="22">
    <source>
        <dbReference type="Proteomes" id="UP001501920"/>
    </source>
</evidence>
<evidence type="ECO:0000256" key="11">
    <source>
        <dbReference type="ARBA" id="ARBA00060228"/>
    </source>
</evidence>
<evidence type="ECO:0000259" key="18">
    <source>
        <dbReference type="Pfam" id="PF02878"/>
    </source>
</evidence>
<dbReference type="PIRSF" id="PIRSF016408">
    <property type="entry name" value="PAGM"/>
    <property type="match status" value="1"/>
</dbReference>
<dbReference type="FunFam" id="3.40.120.10:FF:000019">
    <property type="entry name" value="Phosphoacetylglucosamine mutase"/>
    <property type="match status" value="1"/>
</dbReference>
<reference evidence="21" key="2">
    <citation type="submission" date="2025-08" db="UniProtKB">
        <authorList>
            <consortium name="Ensembl"/>
        </authorList>
    </citation>
    <scope>IDENTIFICATION</scope>
</reference>
<dbReference type="Ensembl" id="ENSPNAT00000060931.1">
    <property type="protein sequence ID" value="ENSPNAP00000068136.1"/>
    <property type="gene ID" value="ENSPNAG00000023300.2"/>
</dbReference>
<feature type="domain" description="Phosphoacetylglucosamine mutase AMG1" evidence="20">
    <location>
        <begin position="180"/>
        <end position="286"/>
    </location>
</feature>
<dbReference type="InterPro" id="IPR036900">
    <property type="entry name" value="A-D-PHexomutase_C_sf"/>
</dbReference>
<dbReference type="EC" id="5.4.2.3" evidence="4 13"/>
<evidence type="ECO:0000256" key="3">
    <source>
        <dbReference type="ARBA" id="ARBA00010231"/>
    </source>
</evidence>
<dbReference type="Pfam" id="PF00408">
    <property type="entry name" value="PGM_PMM_IV"/>
    <property type="match status" value="1"/>
</dbReference>